<evidence type="ECO:0000256" key="5">
    <source>
        <dbReference type="HAMAP-Rule" id="MF_00362"/>
    </source>
</evidence>
<geneLocation type="plasmid" evidence="6">
    <name>2</name>
</geneLocation>
<evidence type="ECO:0000256" key="4">
    <source>
        <dbReference type="ARBA" id="ARBA00035202"/>
    </source>
</evidence>
<dbReference type="InterPro" id="IPR043141">
    <property type="entry name" value="Ribosomal_uL10-like_sf"/>
</dbReference>
<dbReference type="RefSeq" id="WP_024544164.1">
    <property type="nucleotide sequence ID" value="NZ_CP169362.1"/>
</dbReference>
<keyword evidence="3 5" id="KW-0687">Ribonucleoprotein</keyword>
<dbReference type="NCBIfam" id="NF000955">
    <property type="entry name" value="PRK00099.1-1"/>
    <property type="match status" value="1"/>
</dbReference>
<dbReference type="GO" id="GO:0070180">
    <property type="term" value="F:large ribosomal subunit rRNA binding"/>
    <property type="evidence" value="ECO:0007669"/>
    <property type="project" value="UniProtKB-UniRule"/>
</dbReference>
<dbReference type="GO" id="GO:1990904">
    <property type="term" value="C:ribonucleoprotein complex"/>
    <property type="evidence" value="ECO:0007669"/>
    <property type="project" value="UniProtKB-KW"/>
</dbReference>
<dbReference type="PANTHER" id="PTHR11560">
    <property type="entry name" value="39S RIBOSOMAL PROTEIN L10, MITOCHONDRIAL"/>
    <property type="match status" value="1"/>
</dbReference>
<keyword evidence="5" id="KW-0699">rRNA-binding</keyword>
<protein>
    <recommendedName>
        <fullName evidence="4 5">Large ribosomal subunit protein uL10</fullName>
    </recommendedName>
</protein>
<keyword evidence="6" id="KW-0614">Plasmid</keyword>
<dbReference type="EMBL" id="LR214939">
    <property type="protein sequence ID" value="VEU56245.1"/>
    <property type="molecule type" value="Genomic_DNA"/>
</dbReference>
<proteinExistence type="inferred from homology"/>
<reference evidence="6" key="1">
    <citation type="submission" date="2019-01" db="EMBL/GenBank/DDBJ databases">
        <authorList>
            <consortium name="Pathogen Informatics"/>
        </authorList>
    </citation>
    <scope>NUCLEOTIDE SEQUENCE [LARGE SCALE GENOMIC DNA]</scope>
    <source>
        <strain evidence="6">NCTC10113</strain>
    </source>
</reference>
<dbReference type="AlphaFoldDB" id="A0A448ZYM3"/>
<dbReference type="CDD" id="cd05797">
    <property type="entry name" value="Ribosomal_L10"/>
    <property type="match status" value="1"/>
</dbReference>
<evidence type="ECO:0000256" key="3">
    <source>
        <dbReference type="ARBA" id="ARBA00023274"/>
    </source>
</evidence>
<dbReference type="Gene3D" id="3.30.70.1730">
    <property type="match status" value="1"/>
</dbReference>
<accession>A0A448ZYM3</accession>
<gene>
    <name evidence="6" type="primary">rplJ_2</name>
    <name evidence="5" type="synonym">rplJ</name>
    <name evidence="6" type="ORF">NCTC10113_01147</name>
</gene>
<organism evidence="6">
    <name type="scientific">Metamycoplasma salivarium</name>
    <name type="common">Mycoplasma salivarium</name>
    <dbReference type="NCBI Taxonomy" id="2124"/>
    <lineage>
        <taxon>Bacteria</taxon>
        <taxon>Bacillati</taxon>
        <taxon>Mycoplasmatota</taxon>
        <taxon>Mycoplasmoidales</taxon>
        <taxon>Metamycoplasmataceae</taxon>
        <taxon>Metamycoplasma</taxon>
    </lineage>
</organism>
<keyword evidence="5" id="KW-0694">RNA-binding</keyword>
<dbReference type="GO" id="GO:0005840">
    <property type="term" value="C:ribosome"/>
    <property type="evidence" value="ECO:0007669"/>
    <property type="project" value="UniProtKB-KW"/>
</dbReference>
<evidence type="ECO:0000256" key="1">
    <source>
        <dbReference type="ARBA" id="ARBA00008889"/>
    </source>
</evidence>
<comment type="function">
    <text evidence="5">Forms part of the ribosomal stalk, playing a central role in the interaction of the ribosome with GTP-bound translation factors.</text>
</comment>
<evidence type="ECO:0000256" key="2">
    <source>
        <dbReference type="ARBA" id="ARBA00022980"/>
    </source>
</evidence>
<name>A0A448ZYM3_METSV</name>
<sequence>MSALRDKKTLVVDEITKNLKESKCLIVANYKTLNVVSLQKIRQALAEKGVFLKVYKNRLVKHATKALGFEAINKTLLEQNIYAFAKEDDLSAIKALVAFQKDFPALKIVSGIYENKVVDANSLIEISKLPSYEEALMMLGGSLLNPLKNLAVGLNMLIEEGKIKSE</sequence>
<dbReference type="SUPFAM" id="SSF160369">
    <property type="entry name" value="Ribosomal protein L10-like"/>
    <property type="match status" value="1"/>
</dbReference>
<evidence type="ECO:0000313" key="6">
    <source>
        <dbReference type="EMBL" id="VEU56245.1"/>
    </source>
</evidence>
<dbReference type="InterPro" id="IPR001790">
    <property type="entry name" value="Ribosomal_uL10"/>
</dbReference>
<dbReference type="GO" id="GO:0006412">
    <property type="term" value="P:translation"/>
    <property type="evidence" value="ECO:0007669"/>
    <property type="project" value="UniProtKB-UniRule"/>
</dbReference>
<dbReference type="InterPro" id="IPR047865">
    <property type="entry name" value="Ribosomal_uL10_bac_type"/>
</dbReference>
<dbReference type="Pfam" id="PF00466">
    <property type="entry name" value="Ribosomal_L10"/>
    <property type="match status" value="1"/>
</dbReference>
<comment type="similarity">
    <text evidence="1 5">Belongs to the universal ribosomal protein uL10 family.</text>
</comment>
<dbReference type="InterPro" id="IPR022973">
    <property type="entry name" value="Ribosomal_uL10_bac"/>
</dbReference>
<dbReference type="HAMAP" id="MF_00362">
    <property type="entry name" value="Ribosomal_uL10"/>
    <property type="match status" value="1"/>
</dbReference>
<keyword evidence="2 5" id="KW-0689">Ribosomal protein</keyword>
<comment type="subunit">
    <text evidence="5">Part of the ribosomal stalk of the 50S ribosomal subunit. The N-terminus interacts with L11 and the large rRNA to form the base of the stalk. The C-terminus forms an elongated spine to which L12 dimers bind in a sequential fashion forming a multimeric L10(L12)X complex.</text>
</comment>